<gene>
    <name evidence="2" type="ORF">I6U51_22820</name>
</gene>
<accession>A0A934HVS6</accession>
<name>A0A934HVS6_9CLOT</name>
<evidence type="ECO:0000313" key="3">
    <source>
        <dbReference type="Proteomes" id="UP000622687"/>
    </source>
</evidence>
<feature type="domain" description="DUF4130" evidence="1">
    <location>
        <begin position="83"/>
        <end position="245"/>
    </location>
</feature>
<dbReference type="NCBIfam" id="TIGR03915">
    <property type="entry name" value="SAM_7_link_chp"/>
    <property type="match status" value="1"/>
</dbReference>
<evidence type="ECO:0000259" key="1">
    <source>
        <dbReference type="Pfam" id="PF13566"/>
    </source>
</evidence>
<dbReference type="InterPro" id="IPR025404">
    <property type="entry name" value="DUF4130"/>
</dbReference>
<proteinExistence type="predicted"/>
<dbReference type="RefSeq" id="WP_211144852.1">
    <property type="nucleotide sequence ID" value="NZ_JAEEGB010000045.1"/>
</dbReference>
<reference evidence="2" key="1">
    <citation type="submission" date="2020-12" db="EMBL/GenBank/DDBJ databases">
        <title>Clostridium thailandense sp. nov., a novel acetogenic bacterium isolated from peat land soil in Thailand.</title>
        <authorList>
            <person name="Chaikitkaew S."/>
            <person name="Birkeland N.K."/>
        </authorList>
    </citation>
    <scope>NUCLEOTIDE SEQUENCE</scope>
    <source>
        <strain evidence="2">DSM 17425</strain>
    </source>
</reference>
<comment type="caution">
    <text evidence="2">The sequence shown here is derived from an EMBL/GenBank/DDBJ whole genome shotgun (WGS) entry which is preliminary data.</text>
</comment>
<dbReference type="Pfam" id="PF13566">
    <property type="entry name" value="DUF4130"/>
    <property type="match status" value="1"/>
</dbReference>
<sequence>MICYIYDGSFDGLLTAVYESYYMQEKPEQILRKEHFLPDFFIEPIYIKTSKEKAYKVYNAIKDKVSHEALKYVFYVFLSELKESSTLIYRYLKIAFKIGKDINLHMHNGIVLSVHKISNKVTNEVHRMLGFIRFKFLASNLYYAAMEPDHNILQLIMPHFSKRFSSQNFIIHDRKREIAALYNKEKWVIVDMLKADGEKLFLNNNDEVYEKLWKQYFSSITIENRKNRKLQKSYMPERYWKFLTEML</sequence>
<dbReference type="InterPro" id="IPR023875">
    <property type="entry name" value="DNA_repair_put"/>
</dbReference>
<protein>
    <submittedName>
        <fullName evidence="2">TIGR03915 family putative DNA repair protein</fullName>
    </submittedName>
</protein>
<evidence type="ECO:0000313" key="2">
    <source>
        <dbReference type="EMBL" id="MBI6875511.1"/>
    </source>
</evidence>
<dbReference type="Proteomes" id="UP000622687">
    <property type="component" value="Unassembled WGS sequence"/>
</dbReference>
<keyword evidence="3" id="KW-1185">Reference proteome</keyword>
<dbReference type="AlphaFoldDB" id="A0A934HVS6"/>
<dbReference type="EMBL" id="JAEEGB010000045">
    <property type="protein sequence ID" value="MBI6875511.1"/>
    <property type="molecule type" value="Genomic_DNA"/>
</dbReference>
<organism evidence="2 3">
    <name type="scientific">Clostridium aciditolerans</name>
    <dbReference type="NCBI Taxonomy" id="339861"/>
    <lineage>
        <taxon>Bacteria</taxon>
        <taxon>Bacillati</taxon>
        <taxon>Bacillota</taxon>
        <taxon>Clostridia</taxon>
        <taxon>Eubacteriales</taxon>
        <taxon>Clostridiaceae</taxon>
        <taxon>Clostridium</taxon>
    </lineage>
</organism>